<evidence type="ECO:0000313" key="1">
    <source>
        <dbReference type="EMBL" id="AZA63013.1"/>
    </source>
</evidence>
<accession>A0A3G6NDJ0</accession>
<dbReference type="EMBL" id="CP033928">
    <property type="protein sequence ID" value="AZA63013.1"/>
    <property type="molecule type" value="Genomic_DNA"/>
</dbReference>
<proteinExistence type="predicted"/>
<gene>
    <name evidence="1" type="ORF">EG340_19175</name>
</gene>
<protein>
    <submittedName>
        <fullName evidence="1">Uncharacterized protein</fullName>
    </submittedName>
</protein>
<organism evidence="1 2">
    <name type="scientific">Chryseobacterium indoltheticum</name>
    <dbReference type="NCBI Taxonomy" id="254"/>
    <lineage>
        <taxon>Bacteria</taxon>
        <taxon>Pseudomonadati</taxon>
        <taxon>Bacteroidota</taxon>
        <taxon>Flavobacteriia</taxon>
        <taxon>Flavobacteriales</taxon>
        <taxon>Weeksellaceae</taxon>
        <taxon>Chryseobacterium group</taxon>
        <taxon>Chryseobacterium</taxon>
    </lineage>
</organism>
<reference evidence="1 2" key="1">
    <citation type="submission" date="2018-11" db="EMBL/GenBank/DDBJ databases">
        <title>Proposal to divide the Flavobacteriaceae and reorganize its genera based on Amino Acid Identity values calculated from whole genome sequences.</title>
        <authorList>
            <person name="Nicholson A.C."/>
            <person name="Gulvik C.A."/>
            <person name="Whitney A.M."/>
            <person name="Humrighouse B.W."/>
            <person name="Bell M."/>
            <person name="Holmes B."/>
            <person name="Steigerwalt A."/>
            <person name="Villarma A."/>
            <person name="Sheth M."/>
            <person name="Batra D."/>
            <person name="Pryor J."/>
            <person name="Bernardet J.-F."/>
            <person name="Hugo C."/>
            <person name="Kampfer P."/>
            <person name="Newman J."/>
            <person name="Mcquiston J.R."/>
        </authorList>
    </citation>
    <scope>NUCLEOTIDE SEQUENCE [LARGE SCALE GENOMIC DNA]</scope>
    <source>
        <strain evidence="1 2">G0211</strain>
    </source>
</reference>
<sequence>MDVKYSYYNTSKGYRVTGGTAAHFLKADGSLDNAVYATVNQADAKYIPFNGSPFNINLNTKNINNAGIVESTALKNNSSTLQVKSFVLQNQTTVNSVGIKLTTAGTSNMMGSFTITLFGYPGNSVSFRVSMYKYLYNWYIPRITWLHGSSTFISNIEFYKEDDSNLHLKINFLSSFGPYNKTVITDVLAIDSDPLHNPDTYTITVNPDNSTHTLQQTTSNTQFIRDHITAGTNQVGLSGDKTTTGNWIFNGTGSSSITLLRPGNTINNSIAMGFNAATHYLGLADANTFAIGNSPNLVLANRKLWIDFTTNAINASGQVGGSTVGSRDVGGFAISTTTNTSRAEMILRHNWSANNQTFGIGGISSGTSGSMSQWGMYKWLNDRTVNGNDGFFGWEGDTDTLKASSLAGTGTRMVVADSVGRLSAQIIPSVPTATQINNWNTAFNWGNHANAGYATTAQLGLYIPLSQRGAANGVATLDAAGLIPTTQLPSYVDDVIEGASLAVINALPANEKQTGKIYVTTDTNKSYRWSGSVFVEISSGAVQSVNGQTGVVNLTYSDVGASAVNHTHTIAQVTGLQSALDGKVDDSQVLTNVPAGALFTDTIYTLPTATSTNKGGVEIFSDTVQTVASNAVTATASRTYGIQLNSAGQAVVNVPWVDTNTSYTAGNGLTLTGTAFSLPITVSGSGNYIADVAQNANGITVTKGNLPSYSLTVATSTSLGGIRLFSDVANNMAPNSVTEIKGRSYAVQLNNNNQAVVNVPWTDSNTIYTSSNGIVLSGTNFTPTYGTTVNTVAQGNDSRINNGETAFGWGNHNLMGYSTQAWVDENFVKTNNGISIDITGQNLNTYKKTGFYKGVNLTGAPNDNNGWWYVVIETHDSTWVTQKATSFGSGNTPNVTYQRTMTGGVWSAWTQIWTTQDFTVTNIQQWNYASQYGLKLNEEFSINTGSRLMLADGFYGNESGMMDHTFERFVSGKQNEYYKYGSRYGNFDGLNFNVDTQLFGMGREANKDDKLTVEGSVKASKNFKSEDENPDTLFIPNGNLATLRDEIVNDQSDYAIRLDPHEYNIDPSGVLAVDDRNRLIHIIGEQVKMTVDFKRVYPKQQIVIYNFDQSGGTMAVKVQGKLIANLSARCFLRLYVTKSQRVIAERQQPCDFVW</sequence>
<dbReference type="Proteomes" id="UP000269076">
    <property type="component" value="Chromosome"/>
</dbReference>
<dbReference type="AlphaFoldDB" id="A0A3G6NDJ0"/>
<name>A0A3G6NDJ0_9FLAO</name>
<evidence type="ECO:0000313" key="2">
    <source>
        <dbReference type="Proteomes" id="UP000269076"/>
    </source>
</evidence>
<dbReference type="CDD" id="cd19958">
    <property type="entry name" value="pyocin_knob"/>
    <property type="match status" value="1"/>
</dbReference>